<keyword evidence="2" id="KW-0238">DNA-binding</keyword>
<evidence type="ECO:0000313" key="6">
    <source>
        <dbReference type="Proteomes" id="UP000286402"/>
    </source>
</evidence>
<dbReference type="InterPro" id="IPR018060">
    <property type="entry name" value="HTH_AraC"/>
</dbReference>
<sequence>MIENSDIVYSCYHQVSRKGENFVAQHTISYQLSGSFMLSDNKDKHTAHPGDFHLIRKNQLVKFAKIPPPNGACESLNIYLSDETLKNFAHEYQLRYEHSTVTEALVKIDVNTVLENFIVSLKALLQSNLNNKSLTDLKIKELLLILLQTKPALKNILFDFSEPHKIDLEAFMNQNYRYNVNLERFAWLTGRSLATFKRDFEKVFQTSPHQWILKKRLDEAHYLLKEEKRAASDIFVDLGFEDLSHFSHAFKKQFGYSPKSLPNTEKPT</sequence>
<dbReference type="Gene3D" id="1.10.10.60">
    <property type="entry name" value="Homeodomain-like"/>
    <property type="match status" value="1"/>
</dbReference>
<protein>
    <submittedName>
        <fullName evidence="5">AraC family transcriptional regulator</fullName>
    </submittedName>
</protein>
<dbReference type="PANTHER" id="PTHR46796">
    <property type="entry name" value="HTH-TYPE TRANSCRIPTIONAL ACTIVATOR RHAS-RELATED"/>
    <property type="match status" value="1"/>
</dbReference>
<dbReference type="SUPFAM" id="SSF46689">
    <property type="entry name" value="Homeodomain-like"/>
    <property type="match status" value="2"/>
</dbReference>
<evidence type="ECO:0000256" key="3">
    <source>
        <dbReference type="ARBA" id="ARBA00023163"/>
    </source>
</evidence>
<dbReference type="InterPro" id="IPR054015">
    <property type="entry name" value="ExsA-like_N"/>
</dbReference>
<evidence type="ECO:0000313" key="5">
    <source>
        <dbReference type="EMBL" id="RKF36890.1"/>
    </source>
</evidence>
<keyword evidence="1" id="KW-0805">Transcription regulation</keyword>
<accession>A0A420FVC7</accession>
<proteinExistence type="predicted"/>
<dbReference type="InterPro" id="IPR050204">
    <property type="entry name" value="AraC_XylS_family_regulators"/>
</dbReference>
<dbReference type="Pfam" id="PF22200">
    <property type="entry name" value="ExsA_N"/>
    <property type="match status" value="1"/>
</dbReference>
<dbReference type="Proteomes" id="UP000286402">
    <property type="component" value="Unassembled WGS sequence"/>
</dbReference>
<name>A0A420FVC7_9SPHI</name>
<comment type="caution">
    <text evidence="5">The sequence shown here is derived from an EMBL/GenBank/DDBJ whole genome shotgun (WGS) entry which is preliminary data.</text>
</comment>
<dbReference type="InterPro" id="IPR009057">
    <property type="entry name" value="Homeodomain-like_sf"/>
</dbReference>
<dbReference type="RefSeq" id="WP_120334030.1">
    <property type="nucleotide sequence ID" value="NZ_MCAQ01000012.1"/>
</dbReference>
<dbReference type="EMBL" id="MCAQ01000012">
    <property type="protein sequence ID" value="RKF36890.1"/>
    <property type="molecule type" value="Genomic_DNA"/>
</dbReference>
<feature type="domain" description="HTH araC/xylS-type" evidence="4">
    <location>
        <begin position="166"/>
        <end position="264"/>
    </location>
</feature>
<dbReference type="GO" id="GO:0003700">
    <property type="term" value="F:DNA-binding transcription factor activity"/>
    <property type="evidence" value="ECO:0007669"/>
    <property type="project" value="InterPro"/>
</dbReference>
<keyword evidence="3" id="KW-0804">Transcription</keyword>
<evidence type="ECO:0000256" key="2">
    <source>
        <dbReference type="ARBA" id="ARBA00023125"/>
    </source>
</evidence>
<evidence type="ECO:0000256" key="1">
    <source>
        <dbReference type="ARBA" id="ARBA00023015"/>
    </source>
</evidence>
<keyword evidence="6" id="KW-1185">Reference proteome</keyword>
<dbReference type="AlphaFoldDB" id="A0A420FVC7"/>
<organism evidence="5 6">
    <name type="scientific">Sphingobacterium siyangense</name>
    <dbReference type="NCBI Taxonomy" id="459529"/>
    <lineage>
        <taxon>Bacteria</taxon>
        <taxon>Pseudomonadati</taxon>
        <taxon>Bacteroidota</taxon>
        <taxon>Sphingobacteriia</taxon>
        <taxon>Sphingobacteriales</taxon>
        <taxon>Sphingobacteriaceae</taxon>
        <taxon>Sphingobacterium</taxon>
    </lineage>
</organism>
<dbReference type="GO" id="GO:0043565">
    <property type="term" value="F:sequence-specific DNA binding"/>
    <property type="evidence" value="ECO:0007669"/>
    <property type="project" value="InterPro"/>
</dbReference>
<reference evidence="5 6" key="1">
    <citation type="submission" date="2016-07" db="EMBL/GenBank/DDBJ databases">
        <title>Genome analysis of Sphingobacterium siyangense T12B17.</title>
        <authorList>
            <person name="Xu D."/>
            <person name="Su Y."/>
            <person name="Zheng S."/>
        </authorList>
    </citation>
    <scope>NUCLEOTIDE SEQUENCE [LARGE SCALE GENOMIC DNA]</scope>
    <source>
        <strain evidence="5 6">T12B17</strain>
    </source>
</reference>
<dbReference type="PROSITE" id="PS01124">
    <property type="entry name" value="HTH_ARAC_FAMILY_2"/>
    <property type="match status" value="1"/>
</dbReference>
<dbReference type="SMART" id="SM00342">
    <property type="entry name" value="HTH_ARAC"/>
    <property type="match status" value="1"/>
</dbReference>
<evidence type="ECO:0000259" key="4">
    <source>
        <dbReference type="PROSITE" id="PS01124"/>
    </source>
</evidence>
<gene>
    <name evidence="5" type="ORF">BCY89_04260</name>
</gene>
<dbReference type="Pfam" id="PF12833">
    <property type="entry name" value="HTH_18"/>
    <property type="match status" value="1"/>
</dbReference>